<evidence type="ECO:0000256" key="3">
    <source>
        <dbReference type="ARBA" id="ARBA00022553"/>
    </source>
</evidence>
<feature type="compositionally biased region" description="Acidic residues" evidence="11">
    <location>
        <begin position="864"/>
        <end position="886"/>
    </location>
</feature>
<evidence type="ECO:0000256" key="11">
    <source>
        <dbReference type="SAM" id="MobiDB-lite"/>
    </source>
</evidence>
<dbReference type="Proteomes" id="UP000242188">
    <property type="component" value="Unassembled WGS sequence"/>
</dbReference>
<dbReference type="AlphaFoldDB" id="A0A210QU94"/>
<dbReference type="SUPFAM" id="SSF48371">
    <property type="entry name" value="ARM repeat"/>
    <property type="match status" value="1"/>
</dbReference>
<feature type="compositionally biased region" description="Acidic residues" evidence="11">
    <location>
        <begin position="38"/>
        <end position="57"/>
    </location>
</feature>
<feature type="domain" description="CCAAT-binding factor" evidence="12">
    <location>
        <begin position="511"/>
        <end position="707"/>
    </location>
</feature>
<evidence type="ECO:0000313" key="14">
    <source>
        <dbReference type="Proteomes" id="UP000242188"/>
    </source>
</evidence>
<keyword evidence="5" id="KW-0010">Activator</keyword>
<dbReference type="PANTHER" id="PTHR12048">
    <property type="entry name" value="CCAAT-BINDING FACTOR-RELATED"/>
    <property type="match status" value="1"/>
</dbReference>
<comment type="caution">
    <text evidence="13">The sequence shown here is derived from an EMBL/GenBank/DDBJ whole genome shotgun (WGS) entry which is preliminary data.</text>
</comment>
<evidence type="ECO:0000256" key="6">
    <source>
        <dbReference type="ARBA" id="ARBA00023163"/>
    </source>
</evidence>
<feature type="compositionally biased region" description="Basic and acidic residues" evidence="11">
    <location>
        <begin position="87"/>
        <end position="110"/>
    </location>
</feature>
<dbReference type="Gene3D" id="1.25.10.10">
    <property type="entry name" value="Leucine-rich Repeat Variant"/>
    <property type="match status" value="1"/>
</dbReference>
<keyword evidence="14" id="KW-1185">Reference proteome</keyword>
<dbReference type="GO" id="GO:0005634">
    <property type="term" value="C:nucleus"/>
    <property type="evidence" value="ECO:0007669"/>
    <property type="project" value="UniProtKB-SubCell"/>
</dbReference>
<dbReference type="EMBL" id="NEDP02001832">
    <property type="protein sequence ID" value="OWF52318.1"/>
    <property type="molecule type" value="Genomic_DNA"/>
</dbReference>
<feature type="compositionally biased region" description="Polar residues" evidence="11">
    <location>
        <begin position="1018"/>
        <end position="1027"/>
    </location>
</feature>
<evidence type="ECO:0000256" key="2">
    <source>
        <dbReference type="ARBA" id="ARBA00007797"/>
    </source>
</evidence>
<evidence type="ECO:0000256" key="4">
    <source>
        <dbReference type="ARBA" id="ARBA00023015"/>
    </source>
</evidence>
<evidence type="ECO:0000256" key="8">
    <source>
        <dbReference type="ARBA" id="ARBA00031941"/>
    </source>
</evidence>
<evidence type="ECO:0000256" key="5">
    <source>
        <dbReference type="ARBA" id="ARBA00023159"/>
    </source>
</evidence>
<evidence type="ECO:0000256" key="7">
    <source>
        <dbReference type="ARBA" id="ARBA00023242"/>
    </source>
</evidence>
<evidence type="ECO:0000256" key="9">
    <source>
        <dbReference type="ARBA" id="ARBA00058879"/>
    </source>
</evidence>
<feature type="compositionally biased region" description="Acidic residues" evidence="11">
    <location>
        <begin position="894"/>
        <end position="964"/>
    </location>
</feature>
<dbReference type="Pfam" id="PF03914">
    <property type="entry name" value="CBF"/>
    <property type="match status" value="1"/>
</dbReference>
<dbReference type="InterPro" id="IPR016024">
    <property type="entry name" value="ARM-type_fold"/>
</dbReference>
<feature type="compositionally biased region" description="Basic and acidic residues" evidence="11">
    <location>
        <begin position="1028"/>
        <end position="1052"/>
    </location>
</feature>
<organism evidence="13 14">
    <name type="scientific">Mizuhopecten yessoensis</name>
    <name type="common">Japanese scallop</name>
    <name type="synonym">Patinopecten yessoensis</name>
    <dbReference type="NCBI Taxonomy" id="6573"/>
    <lineage>
        <taxon>Eukaryota</taxon>
        <taxon>Metazoa</taxon>
        <taxon>Spiralia</taxon>
        <taxon>Lophotrochozoa</taxon>
        <taxon>Mollusca</taxon>
        <taxon>Bivalvia</taxon>
        <taxon>Autobranchia</taxon>
        <taxon>Pteriomorphia</taxon>
        <taxon>Pectinida</taxon>
        <taxon>Pectinoidea</taxon>
        <taxon>Pectinidae</taxon>
        <taxon>Mizuhopecten</taxon>
    </lineage>
</organism>
<comment type="subcellular location">
    <subcellularLocation>
        <location evidence="1">Nucleus</location>
    </subcellularLocation>
</comment>
<dbReference type="PROSITE" id="PS00018">
    <property type="entry name" value="EF_HAND_1"/>
    <property type="match status" value="1"/>
</dbReference>
<keyword evidence="7" id="KW-0539">Nucleus</keyword>
<evidence type="ECO:0000256" key="1">
    <source>
        <dbReference type="ARBA" id="ARBA00004123"/>
    </source>
</evidence>
<evidence type="ECO:0000256" key="10">
    <source>
        <dbReference type="ARBA" id="ARBA00073389"/>
    </source>
</evidence>
<gene>
    <name evidence="13" type="ORF">KP79_PYT09369</name>
</gene>
<reference evidence="13 14" key="1">
    <citation type="journal article" date="2017" name="Nat. Ecol. Evol.">
        <title>Scallop genome provides insights into evolution of bilaterian karyotype and development.</title>
        <authorList>
            <person name="Wang S."/>
            <person name="Zhang J."/>
            <person name="Jiao W."/>
            <person name="Li J."/>
            <person name="Xun X."/>
            <person name="Sun Y."/>
            <person name="Guo X."/>
            <person name="Huan P."/>
            <person name="Dong B."/>
            <person name="Zhang L."/>
            <person name="Hu X."/>
            <person name="Sun X."/>
            <person name="Wang J."/>
            <person name="Zhao C."/>
            <person name="Wang Y."/>
            <person name="Wang D."/>
            <person name="Huang X."/>
            <person name="Wang R."/>
            <person name="Lv J."/>
            <person name="Li Y."/>
            <person name="Zhang Z."/>
            <person name="Liu B."/>
            <person name="Lu W."/>
            <person name="Hui Y."/>
            <person name="Liang J."/>
            <person name="Zhou Z."/>
            <person name="Hou R."/>
            <person name="Li X."/>
            <person name="Liu Y."/>
            <person name="Li H."/>
            <person name="Ning X."/>
            <person name="Lin Y."/>
            <person name="Zhao L."/>
            <person name="Xing Q."/>
            <person name="Dou J."/>
            <person name="Li Y."/>
            <person name="Mao J."/>
            <person name="Guo H."/>
            <person name="Dou H."/>
            <person name="Li T."/>
            <person name="Mu C."/>
            <person name="Jiang W."/>
            <person name="Fu Q."/>
            <person name="Fu X."/>
            <person name="Miao Y."/>
            <person name="Liu J."/>
            <person name="Yu Q."/>
            <person name="Li R."/>
            <person name="Liao H."/>
            <person name="Li X."/>
            <person name="Kong Y."/>
            <person name="Jiang Z."/>
            <person name="Chourrout D."/>
            <person name="Li R."/>
            <person name="Bao Z."/>
        </authorList>
    </citation>
    <scope>NUCLEOTIDE SEQUENCE [LARGE SCALE GENOMIC DNA]</scope>
    <source>
        <strain evidence="13 14">PY_sf001</strain>
    </source>
</reference>
<evidence type="ECO:0000313" key="13">
    <source>
        <dbReference type="EMBL" id="OWF52318.1"/>
    </source>
</evidence>
<accession>A0A210QU94</accession>
<feature type="region of interest" description="Disordered" evidence="11">
    <location>
        <begin position="38"/>
        <end position="60"/>
    </location>
</feature>
<dbReference type="InterPro" id="IPR018247">
    <property type="entry name" value="EF_Hand_1_Ca_BS"/>
</dbReference>
<feature type="region of interest" description="Disordered" evidence="11">
    <location>
        <begin position="83"/>
        <end position="144"/>
    </location>
</feature>
<protein>
    <recommendedName>
        <fullName evidence="10">CCAAT/enhancer-binding protein zeta</fullName>
    </recommendedName>
    <alternativeName>
        <fullName evidence="8">CCAAT-box-binding transcription factor</fullName>
    </alternativeName>
</protein>
<dbReference type="InterPro" id="IPR005612">
    <property type="entry name" value="CCAAT-binding_factor"/>
</dbReference>
<dbReference type="InterPro" id="IPR011989">
    <property type="entry name" value="ARM-like"/>
</dbReference>
<dbReference type="InterPro" id="IPR040155">
    <property type="entry name" value="CEBPZ/Mak21-like"/>
</dbReference>
<evidence type="ECO:0000259" key="12">
    <source>
        <dbReference type="Pfam" id="PF03914"/>
    </source>
</evidence>
<comment type="similarity">
    <text evidence="2">Belongs to the CBF/MAK21 family.</text>
</comment>
<sequence>MASKKKTKKRAPAEEHVDFNLSVIEQLGGDKHDFELLNDVDNEDNESLEGLDNDMDVEPVKKDELREFIKKLGIKAYRNDTIDESEKETKTEDEKTTKEKKEEKNKKKQDGVSSVTPTPQKKERNKYKTLVQHSEVSSSSVVGQPQGLTGHMIMYKPREYLLIRHGQQWQDKEDTLPVLGKGVQGLDHDLENQMEKFASKLLADEVKVHNKQWESKKKSEAGWIKTVLVSGTLSDKIAALTLLVQESPIHCLNSLDSLIAMAKKKGKRECMMAADTLRELFTAHLLPDNRKLRQFNQFDLDAIETTSGGNRDTVDRKLILCWFESQLRNKYKDFINALDMMSKDTIPAAKQKATSTVYELLADKPEQEQLLLSMLVNKLGDPDYKLAAKSTHLLSRLVDKHPNMKVVVVEEVERLLYRPNISQRAQYYAVCFLNQLLLSEEESQLAVRLIRLYFSFFKAFVKKGEVDSKMMSALLTGVNRAYPYAKGEEKFISEQMDTLYKIVHIVNFNTSLQALMLLYQVMDSSQGVSDRYYGALYKKMIDPTLCTSARQAMFLNLLFKSIKKDVAHRRVKAFIKRLLQICPFQSPQFTCAALVLLGEIVKTHPHAILTQHKTMGFDDNNEDDDEDEHFTDLPAPDEDVVVMKHEEPEDVKPVIHSSWIHKSINQGHCQFYDPFVRNPLHCRAEQECMWELEKLATHFHPTVSLFAQTLLKGEPITYGGDPLRDFTTIRFLERFVYKNPKQQQNIPENSGILSKTKRRDPITGAKKLAINSKSYLDQDESEIPVEEKFFHKYFTQKEALSGIKVKKIQDDSDDDGSVCDDDFDVYLDKYEGELEGRDGMTFDFSDVDFAASMGKKPKKKRQQEEEDEDDDFDNLSDEEMDFDNDDDFKAAFADFDEDDVEGSDGDEDDIEGSDGDEDDVEVSDGEEDDMGDDDEDEDNEEEEDYDEEGFNEEDIEFSGDDEFAEPQPMSKKRRGSELLMATSSKRSKGSKGLSSIFASADDFSHLLDETAASKLDMTTSNAVSNKENASEKQLKWEMEREKKMSGREDWRKLKNRSKKPFKQSTQKFKAKSKGTQRFSSKKGTAGRKR</sequence>
<keyword evidence="3" id="KW-0597">Phosphoprotein</keyword>
<dbReference type="OrthoDB" id="28947at2759"/>
<keyword evidence="6" id="KW-0804">Transcription</keyword>
<feature type="region of interest" description="Disordered" evidence="11">
    <location>
        <begin position="853"/>
        <end position="993"/>
    </location>
</feature>
<dbReference type="STRING" id="6573.A0A210QU94"/>
<keyword evidence="4" id="KW-0805">Transcription regulation</keyword>
<feature type="region of interest" description="Disordered" evidence="11">
    <location>
        <begin position="1018"/>
        <end position="1089"/>
    </location>
</feature>
<dbReference type="PANTHER" id="PTHR12048:SF0">
    <property type="entry name" value="CCAAT_ENHANCER-BINDING PROTEIN ZETA"/>
    <property type="match status" value="1"/>
</dbReference>
<dbReference type="FunFam" id="1.25.10.10:FF:000805">
    <property type="entry name" value="Similar to transcription factor CBF/MAK21"/>
    <property type="match status" value="1"/>
</dbReference>
<name>A0A210QU94_MIZYE</name>
<proteinExistence type="inferred from homology"/>
<comment type="function">
    <text evidence="9">Stimulates transcription from the HSP70 promoter.</text>
</comment>